<dbReference type="PANTHER" id="PTHR30055:SF226">
    <property type="entry name" value="HTH-TYPE TRANSCRIPTIONAL REGULATOR PKSA"/>
    <property type="match status" value="1"/>
</dbReference>
<evidence type="ECO:0000256" key="2">
    <source>
        <dbReference type="PROSITE-ProRule" id="PRU00335"/>
    </source>
</evidence>
<evidence type="ECO:0000256" key="1">
    <source>
        <dbReference type="ARBA" id="ARBA00023125"/>
    </source>
</evidence>
<organism evidence="5 6">
    <name type="scientific">Dietzia maris</name>
    <dbReference type="NCBI Taxonomy" id="37915"/>
    <lineage>
        <taxon>Bacteria</taxon>
        <taxon>Bacillati</taxon>
        <taxon>Actinomycetota</taxon>
        <taxon>Actinomycetes</taxon>
        <taxon>Mycobacteriales</taxon>
        <taxon>Dietziaceae</taxon>
        <taxon>Dietzia</taxon>
    </lineage>
</organism>
<dbReference type="GO" id="GO:0000976">
    <property type="term" value="F:transcription cis-regulatory region binding"/>
    <property type="evidence" value="ECO:0007669"/>
    <property type="project" value="TreeGrafter"/>
</dbReference>
<dbReference type="GO" id="GO:0003700">
    <property type="term" value="F:DNA-binding transcription factor activity"/>
    <property type="evidence" value="ECO:0007669"/>
    <property type="project" value="TreeGrafter"/>
</dbReference>
<dbReference type="Pfam" id="PF00440">
    <property type="entry name" value="TetR_N"/>
    <property type="match status" value="1"/>
</dbReference>
<proteinExistence type="predicted"/>
<name>A0AAE4QXB6_9ACTN</name>
<dbReference type="InterPro" id="IPR001647">
    <property type="entry name" value="HTH_TetR"/>
</dbReference>
<dbReference type="EMBL" id="JAWLKJ010000003">
    <property type="protein sequence ID" value="MDV6299930.1"/>
    <property type="molecule type" value="Genomic_DNA"/>
</dbReference>
<accession>A0AAE4QXB6</accession>
<feature type="region of interest" description="Disordered" evidence="3">
    <location>
        <begin position="1"/>
        <end position="31"/>
    </location>
</feature>
<evidence type="ECO:0000313" key="6">
    <source>
        <dbReference type="Proteomes" id="UP001185873"/>
    </source>
</evidence>
<feature type="DNA-binding region" description="H-T-H motif" evidence="2">
    <location>
        <begin position="63"/>
        <end position="82"/>
    </location>
</feature>
<sequence>MTTDSSERAQEPPQDPTDEAVQDEPNILVPRRRPIQERSRKKFQALLSSAREVLVEVGFDSFTCEEVASRAGVPIGTLYQFFANKYVLVCELDRQDAHGVIEEVERFAQKIPALDWPELLNDFLDHLADLWLRDPSRRAVWLATQATPATRATAAVNEREIARMIASVLAPLMPATERERRAFMAEVLVHVAYSMLNFSVSAGHVPPGPVTSADPGDGSGVSSGASSGSAGGEDIHDATVTELKRMLTAYLWLAEKEAAQSD</sequence>
<dbReference type="RefSeq" id="WP_154830494.1">
    <property type="nucleotide sequence ID" value="NZ_CANNAK010000008.1"/>
</dbReference>
<dbReference type="SUPFAM" id="SSF46689">
    <property type="entry name" value="Homeodomain-like"/>
    <property type="match status" value="1"/>
</dbReference>
<dbReference type="Pfam" id="PF17928">
    <property type="entry name" value="TetR_C_22"/>
    <property type="match status" value="1"/>
</dbReference>
<dbReference type="GeneID" id="97416797"/>
<evidence type="ECO:0000259" key="4">
    <source>
        <dbReference type="PROSITE" id="PS50977"/>
    </source>
</evidence>
<reference evidence="5" key="1">
    <citation type="submission" date="2023-10" db="EMBL/GenBank/DDBJ databases">
        <title>Development of a sustainable strategy for remediation of hydrocarbon-contaminated territories based on the waste exchange concept.</title>
        <authorList>
            <person name="Krivoruchko A."/>
        </authorList>
    </citation>
    <scope>NUCLEOTIDE SEQUENCE</scope>
    <source>
        <strain evidence="5">IEGM 1175</strain>
    </source>
</reference>
<feature type="compositionally biased region" description="Low complexity" evidence="3">
    <location>
        <begin position="212"/>
        <end position="228"/>
    </location>
</feature>
<dbReference type="InterPro" id="IPR050109">
    <property type="entry name" value="HTH-type_TetR-like_transc_reg"/>
</dbReference>
<comment type="caution">
    <text evidence="5">The sequence shown here is derived from an EMBL/GenBank/DDBJ whole genome shotgun (WGS) entry which is preliminary data.</text>
</comment>
<feature type="region of interest" description="Disordered" evidence="3">
    <location>
        <begin position="207"/>
        <end position="234"/>
    </location>
</feature>
<dbReference type="InterPro" id="IPR009057">
    <property type="entry name" value="Homeodomain-like_sf"/>
</dbReference>
<feature type="domain" description="HTH tetR-type" evidence="4">
    <location>
        <begin position="40"/>
        <end position="100"/>
    </location>
</feature>
<evidence type="ECO:0000256" key="3">
    <source>
        <dbReference type="SAM" id="MobiDB-lite"/>
    </source>
</evidence>
<dbReference type="Gene3D" id="1.10.357.10">
    <property type="entry name" value="Tetracycline Repressor, domain 2"/>
    <property type="match status" value="1"/>
</dbReference>
<keyword evidence="1 2" id="KW-0238">DNA-binding</keyword>
<gene>
    <name evidence="5" type="ORF">R3P82_12505</name>
</gene>
<dbReference type="Proteomes" id="UP001185873">
    <property type="component" value="Unassembled WGS sequence"/>
</dbReference>
<dbReference type="InterPro" id="IPR041674">
    <property type="entry name" value="TetR_C_22"/>
</dbReference>
<dbReference type="AlphaFoldDB" id="A0AAE4QXB6"/>
<dbReference type="PROSITE" id="PS50977">
    <property type="entry name" value="HTH_TETR_2"/>
    <property type="match status" value="1"/>
</dbReference>
<dbReference type="PANTHER" id="PTHR30055">
    <property type="entry name" value="HTH-TYPE TRANSCRIPTIONAL REGULATOR RUTR"/>
    <property type="match status" value="1"/>
</dbReference>
<feature type="compositionally biased region" description="Basic and acidic residues" evidence="3">
    <location>
        <begin position="1"/>
        <end position="10"/>
    </location>
</feature>
<evidence type="ECO:0000313" key="5">
    <source>
        <dbReference type="EMBL" id="MDV6299930.1"/>
    </source>
</evidence>
<dbReference type="PRINTS" id="PR00455">
    <property type="entry name" value="HTHTETR"/>
</dbReference>
<protein>
    <submittedName>
        <fullName evidence="5">TetR/AcrR family transcriptional regulator</fullName>
    </submittedName>
</protein>